<dbReference type="GO" id="GO:0016740">
    <property type="term" value="F:transferase activity"/>
    <property type="evidence" value="ECO:0007669"/>
    <property type="project" value="UniProtKB-KW"/>
</dbReference>
<gene>
    <name evidence="1" type="ORF">HCN08_16550</name>
</gene>
<comment type="caution">
    <text evidence="1">The sequence shown here is derived from an EMBL/GenBank/DDBJ whole genome shotgun (WGS) entry which is preliminary data.</text>
</comment>
<evidence type="ECO:0000313" key="2">
    <source>
        <dbReference type="Proteomes" id="UP000734511"/>
    </source>
</evidence>
<proteinExistence type="predicted"/>
<keyword evidence="2" id="KW-1185">Reference proteome</keyword>
<keyword evidence="1" id="KW-0808">Transferase</keyword>
<sequence>MDHLHARLTQLALAAAAEDGFVLAGGYAVQAHGILNRVSDDVDLFTDQGDPRRFDAAVDAVRDAYTADGLSVEVMRAGSVFARLLVTDEAGRQTKVEMGYDWRAEPPVMMGVGPVLHPDDAVANKVSALYSRAEARDYVDVHATLTSGRYTPEALLRLAEERDPGFDRAMFAQALRASRRWDDEDYTAYGLDAEAVERLRSTIESWADELETPTRGDT</sequence>
<protein>
    <submittedName>
        <fullName evidence="1">Nucleotidyl transferase AbiEii/AbiGii toxin family protein</fullName>
    </submittedName>
</protein>
<dbReference type="Proteomes" id="UP000734511">
    <property type="component" value="Unassembled WGS sequence"/>
</dbReference>
<accession>A0ABX0ZQC0</accession>
<dbReference type="Pfam" id="PF08843">
    <property type="entry name" value="AbiEii"/>
    <property type="match status" value="1"/>
</dbReference>
<reference evidence="1 2" key="1">
    <citation type="submission" date="2020-03" db="EMBL/GenBank/DDBJ databases">
        <title>WGS of actinomycetes isolated from Thailand.</title>
        <authorList>
            <person name="Thawai C."/>
        </authorList>
    </citation>
    <scope>NUCLEOTIDE SEQUENCE [LARGE SCALE GENOMIC DNA]</scope>
    <source>
        <strain evidence="1 2">PRB2-1</strain>
    </source>
</reference>
<dbReference type="EMBL" id="JAATEJ010000012">
    <property type="protein sequence ID" value="NJP44992.1"/>
    <property type="molecule type" value="Genomic_DNA"/>
</dbReference>
<evidence type="ECO:0000313" key="1">
    <source>
        <dbReference type="EMBL" id="NJP44992.1"/>
    </source>
</evidence>
<dbReference type="RefSeq" id="WP_167983863.1">
    <property type="nucleotide sequence ID" value="NZ_JAATEJ010000012.1"/>
</dbReference>
<name>A0ABX0ZQC0_9ACTN</name>
<organism evidence="1 2">
    <name type="scientific">Actinacidiphila epipremni</name>
    <dbReference type="NCBI Taxonomy" id="2053013"/>
    <lineage>
        <taxon>Bacteria</taxon>
        <taxon>Bacillati</taxon>
        <taxon>Actinomycetota</taxon>
        <taxon>Actinomycetes</taxon>
        <taxon>Kitasatosporales</taxon>
        <taxon>Streptomycetaceae</taxon>
        <taxon>Actinacidiphila</taxon>
    </lineage>
</organism>
<dbReference type="InterPro" id="IPR014942">
    <property type="entry name" value="AbiEii"/>
</dbReference>